<reference evidence="2" key="1">
    <citation type="submission" date="2020-02" db="EMBL/GenBank/DDBJ databases">
        <authorList>
            <person name="Meier V. D."/>
        </authorList>
    </citation>
    <scope>NUCLEOTIDE SEQUENCE</scope>
    <source>
        <strain evidence="2">AVDCRST_MAG11</strain>
    </source>
</reference>
<feature type="region of interest" description="Disordered" evidence="1">
    <location>
        <begin position="296"/>
        <end position="409"/>
    </location>
</feature>
<feature type="compositionally biased region" description="Basic and acidic residues" evidence="1">
    <location>
        <begin position="396"/>
        <end position="409"/>
    </location>
</feature>
<proteinExistence type="predicted"/>
<feature type="compositionally biased region" description="Low complexity" evidence="1">
    <location>
        <begin position="143"/>
        <end position="161"/>
    </location>
</feature>
<dbReference type="AlphaFoldDB" id="A0A6J4LZ12"/>
<feature type="compositionally biased region" description="Basic and acidic residues" evidence="1">
    <location>
        <begin position="85"/>
        <end position="97"/>
    </location>
</feature>
<dbReference type="EMBL" id="CADCTU010000686">
    <property type="protein sequence ID" value="CAA9344582.1"/>
    <property type="molecule type" value="Genomic_DNA"/>
</dbReference>
<accession>A0A6J4LZ12</accession>
<organism evidence="2">
    <name type="scientific">uncultured Gemmatimonadaceae bacterium</name>
    <dbReference type="NCBI Taxonomy" id="246130"/>
    <lineage>
        <taxon>Bacteria</taxon>
        <taxon>Pseudomonadati</taxon>
        <taxon>Gemmatimonadota</taxon>
        <taxon>Gemmatimonadia</taxon>
        <taxon>Gemmatimonadales</taxon>
        <taxon>Gemmatimonadaceae</taxon>
        <taxon>environmental samples</taxon>
    </lineage>
</organism>
<feature type="compositionally biased region" description="Gly residues" evidence="1">
    <location>
        <begin position="370"/>
        <end position="384"/>
    </location>
</feature>
<feature type="region of interest" description="Disordered" evidence="1">
    <location>
        <begin position="1"/>
        <end position="239"/>
    </location>
</feature>
<feature type="compositionally biased region" description="Gly residues" evidence="1">
    <location>
        <begin position="307"/>
        <end position="317"/>
    </location>
</feature>
<sequence length="409" mass="40399">GAEPGGRDGPAVPDSDRQLDALGAAGRGAAALPPDQRTGGRSRRAGAAPWAAGLGAAGAARAPGAGVHRALGAAAAVPGAAASRAARDIRPAGDGRDVPPGASAGAAGGERRGARRGGDRRAPAQGRRAGVHGLPVDHRTPDVGRGPARAPRAGGCRAGRAGRARVDVGRRRRRGGVLRAPPPPAADVRPARRRGQPRAPHRAVHRRAPAAARHARGVGRCAGGAGGAGAGARAERAAPAPARVPALRVEPHDALGRVAHVARRGRARRDGANRLGRVRRARPREPRGELLLLDVQPREGAGRGHRGAGGGARGAGAAGPAADARADAAAPRARGGGRSDEVAVGVARPVHLGGGDHARALRPRPRAAVGAGGPDGGRGGGRGAPGSSRGGAAQDGRLRALPADDAHAV</sequence>
<evidence type="ECO:0000256" key="1">
    <source>
        <dbReference type="SAM" id="MobiDB-lite"/>
    </source>
</evidence>
<feature type="compositionally biased region" description="Basic residues" evidence="1">
    <location>
        <begin position="191"/>
        <end position="217"/>
    </location>
</feature>
<protein>
    <submittedName>
        <fullName evidence="2">Uncharacterized protein</fullName>
    </submittedName>
</protein>
<feature type="non-terminal residue" evidence="2">
    <location>
        <position position="1"/>
    </location>
</feature>
<feature type="non-terminal residue" evidence="2">
    <location>
        <position position="409"/>
    </location>
</feature>
<feature type="compositionally biased region" description="Gly residues" evidence="1">
    <location>
        <begin position="220"/>
        <end position="230"/>
    </location>
</feature>
<name>A0A6J4LZ12_9BACT</name>
<feature type="compositionally biased region" description="Low complexity" evidence="1">
    <location>
        <begin position="20"/>
        <end position="32"/>
    </location>
</feature>
<feature type="compositionally biased region" description="Low complexity" evidence="1">
    <location>
        <begin position="318"/>
        <end position="333"/>
    </location>
</feature>
<evidence type="ECO:0000313" key="2">
    <source>
        <dbReference type="EMBL" id="CAA9344582.1"/>
    </source>
</evidence>
<feature type="compositionally biased region" description="Basic and acidic residues" evidence="1">
    <location>
        <begin position="109"/>
        <end position="122"/>
    </location>
</feature>
<gene>
    <name evidence="2" type="ORF">AVDCRST_MAG11-3155</name>
</gene>
<feature type="compositionally biased region" description="Low complexity" evidence="1">
    <location>
        <begin position="45"/>
        <end position="84"/>
    </location>
</feature>